<dbReference type="EMBL" id="BAAAFH010000022">
    <property type="protein sequence ID" value="GAA0876120.1"/>
    <property type="molecule type" value="Genomic_DNA"/>
</dbReference>
<protein>
    <recommendedName>
        <fullName evidence="1">N-acetyltransferase domain-containing protein</fullName>
    </recommendedName>
</protein>
<dbReference type="InterPro" id="IPR016181">
    <property type="entry name" value="Acyl_CoA_acyltransferase"/>
</dbReference>
<dbReference type="Proteomes" id="UP001501126">
    <property type="component" value="Unassembled WGS sequence"/>
</dbReference>
<gene>
    <name evidence="2" type="ORF">GCM10009118_25300</name>
</gene>
<keyword evidence="3" id="KW-1185">Reference proteome</keyword>
<accession>A0ABN1MRY3</accession>
<evidence type="ECO:0000313" key="3">
    <source>
        <dbReference type="Proteomes" id="UP001501126"/>
    </source>
</evidence>
<dbReference type="Gene3D" id="3.40.630.30">
    <property type="match status" value="1"/>
</dbReference>
<dbReference type="PROSITE" id="PS51186">
    <property type="entry name" value="GNAT"/>
    <property type="match status" value="1"/>
</dbReference>
<reference evidence="2 3" key="1">
    <citation type="journal article" date="2019" name="Int. J. Syst. Evol. Microbiol.">
        <title>The Global Catalogue of Microorganisms (GCM) 10K type strain sequencing project: providing services to taxonomists for standard genome sequencing and annotation.</title>
        <authorList>
            <consortium name="The Broad Institute Genomics Platform"/>
            <consortium name="The Broad Institute Genome Sequencing Center for Infectious Disease"/>
            <person name="Wu L."/>
            <person name="Ma J."/>
        </authorList>
    </citation>
    <scope>NUCLEOTIDE SEQUENCE [LARGE SCALE GENOMIC DNA]</scope>
    <source>
        <strain evidence="2 3">JCM 16083</strain>
    </source>
</reference>
<comment type="caution">
    <text evidence="2">The sequence shown here is derived from an EMBL/GenBank/DDBJ whole genome shotgun (WGS) entry which is preliminary data.</text>
</comment>
<sequence length="151" mass="17765">MDLIEIRSPQNEQEWENYYEIRYKELREPWQQPRGSEKDSSDAQATHFALFVNGEMAGVLRMDSTEDPAINQFRFMAISNCFQGKKLGYKILHTAEKEAIKRNKSKIILQAREKAISFYQRGGYKIVKKSHLLFSEIQHFMMEKELPSSLK</sequence>
<proteinExistence type="predicted"/>
<evidence type="ECO:0000313" key="2">
    <source>
        <dbReference type="EMBL" id="GAA0876120.1"/>
    </source>
</evidence>
<dbReference type="RefSeq" id="WP_343788336.1">
    <property type="nucleotide sequence ID" value="NZ_BAAAFH010000022.1"/>
</dbReference>
<dbReference type="Pfam" id="PF13673">
    <property type="entry name" value="Acetyltransf_10"/>
    <property type="match status" value="1"/>
</dbReference>
<evidence type="ECO:0000259" key="1">
    <source>
        <dbReference type="PROSITE" id="PS51186"/>
    </source>
</evidence>
<name>A0ABN1MRY3_9FLAO</name>
<organism evidence="2 3">
    <name type="scientific">Wandonia haliotis</name>
    <dbReference type="NCBI Taxonomy" id="574963"/>
    <lineage>
        <taxon>Bacteria</taxon>
        <taxon>Pseudomonadati</taxon>
        <taxon>Bacteroidota</taxon>
        <taxon>Flavobacteriia</taxon>
        <taxon>Flavobacteriales</taxon>
        <taxon>Crocinitomicaceae</taxon>
        <taxon>Wandonia</taxon>
    </lineage>
</organism>
<feature type="domain" description="N-acetyltransferase" evidence="1">
    <location>
        <begin position="4"/>
        <end position="147"/>
    </location>
</feature>
<dbReference type="InterPro" id="IPR000182">
    <property type="entry name" value="GNAT_dom"/>
</dbReference>
<dbReference type="SUPFAM" id="SSF55729">
    <property type="entry name" value="Acyl-CoA N-acyltransferases (Nat)"/>
    <property type="match status" value="1"/>
</dbReference>